<dbReference type="EMBL" id="JAZGQK010000039">
    <property type="protein sequence ID" value="MEE6263561.1"/>
    <property type="molecule type" value="Genomic_DNA"/>
</dbReference>
<accession>A0ABU7S479</accession>
<evidence type="ECO:0000256" key="2">
    <source>
        <dbReference type="ARBA" id="ARBA00022692"/>
    </source>
</evidence>
<keyword evidence="5" id="KW-1015">Disulfide bond</keyword>
<dbReference type="Pfam" id="PF13620">
    <property type="entry name" value="CarboxypepD_reg"/>
    <property type="match status" value="3"/>
</dbReference>
<evidence type="ECO:0000313" key="8">
    <source>
        <dbReference type="EMBL" id="MEE6263561.1"/>
    </source>
</evidence>
<dbReference type="InterPro" id="IPR013784">
    <property type="entry name" value="Carb-bd-like_fold"/>
</dbReference>
<evidence type="ECO:0000313" key="9">
    <source>
        <dbReference type="Proteomes" id="UP001332243"/>
    </source>
</evidence>
<feature type="domain" description="LamG-like jellyroll fold" evidence="7">
    <location>
        <begin position="800"/>
        <end position="941"/>
    </location>
</feature>
<dbReference type="InterPro" id="IPR031152">
    <property type="entry name" value="PLXDC"/>
</dbReference>
<dbReference type="NCBIfam" id="NF033679">
    <property type="entry name" value="DNRLRE_dom"/>
    <property type="match status" value="1"/>
</dbReference>
<keyword evidence="3" id="KW-0732">Signal</keyword>
<organism evidence="8 9">
    <name type="scientific">Plantactinospora sonchi</name>
    <dbReference type="NCBI Taxonomy" id="1544735"/>
    <lineage>
        <taxon>Bacteria</taxon>
        <taxon>Bacillati</taxon>
        <taxon>Actinomycetota</taxon>
        <taxon>Actinomycetes</taxon>
        <taxon>Micromonosporales</taxon>
        <taxon>Micromonosporaceae</taxon>
        <taxon>Plantactinospora</taxon>
    </lineage>
</organism>
<evidence type="ECO:0000256" key="6">
    <source>
        <dbReference type="SAM" id="MobiDB-lite"/>
    </source>
</evidence>
<dbReference type="InterPro" id="IPR006558">
    <property type="entry name" value="LamG-like"/>
</dbReference>
<keyword evidence="4" id="KW-0472">Membrane</keyword>
<evidence type="ECO:0000256" key="3">
    <source>
        <dbReference type="ARBA" id="ARBA00022729"/>
    </source>
</evidence>
<dbReference type="Gene3D" id="2.60.40.1120">
    <property type="entry name" value="Carboxypeptidase-like, regulatory domain"/>
    <property type="match status" value="4"/>
</dbReference>
<dbReference type="SUPFAM" id="SSF49464">
    <property type="entry name" value="Carboxypeptidase regulatory domain-like"/>
    <property type="match status" value="1"/>
</dbReference>
<dbReference type="InterPro" id="IPR008969">
    <property type="entry name" value="CarboxyPept-like_regulatory"/>
</dbReference>
<evidence type="ECO:0000259" key="7">
    <source>
        <dbReference type="SMART" id="SM00560"/>
    </source>
</evidence>
<proteinExistence type="predicted"/>
<dbReference type="Pfam" id="PF13385">
    <property type="entry name" value="Laminin_G_3"/>
    <property type="match status" value="1"/>
</dbReference>
<dbReference type="InterPro" id="IPR013320">
    <property type="entry name" value="ConA-like_dom_sf"/>
</dbReference>
<reference evidence="8 9" key="1">
    <citation type="submission" date="2024-01" db="EMBL/GenBank/DDBJ databases">
        <title>Genome insights into Plantactinospora sonchi sp. nov.</title>
        <authorList>
            <person name="Wang L."/>
        </authorList>
    </citation>
    <scope>NUCLEOTIDE SEQUENCE [LARGE SCALE GENOMIC DNA]</scope>
    <source>
        <strain evidence="8 9">NEAU-QY2</strain>
    </source>
</reference>
<feature type="compositionally biased region" description="Polar residues" evidence="6">
    <location>
        <begin position="232"/>
        <end position="242"/>
    </location>
</feature>
<dbReference type="SUPFAM" id="SSF49899">
    <property type="entry name" value="Concanavalin A-like lectins/glucanases"/>
    <property type="match status" value="1"/>
</dbReference>
<keyword evidence="2" id="KW-0812">Transmembrane</keyword>
<protein>
    <submittedName>
        <fullName evidence="8">Carboxypeptidase regulatory-like domain-containing protein</fullName>
    </submittedName>
</protein>
<dbReference type="Gene3D" id="2.60.120.200">
    <property type="match status" value="1"/>
</dbReference>
<name>A0ABU7S479_9ACTN</name>
<dbReference type="PANTHER" id="PTHR13055">
    <property type="entry name" value="TUMOR ENDOTHELIAL MARKER 7 RELATED"/>
    <property type="match status" value="1"/>
</dbReference>
<evidence type="ECO:0000256" key="4">
    <source>
        <dbReference type="ARBA" id="ARBA00022989"/>
    </source>
</evidence>
<comment type="subcellular location">
    <subcellularLocation>
        <location evidence="1">Membrane</location>
        <topology evidence="1">Single-pass type I membrane protein</topology>
    </subcellularLocation>
</comment>
<feature type="region of interest" description="Disordered" evidence="6">
    <location>
        <begin position="552"/>
        <end position="581"/>
    </location>
</feature>
<dbReference type="RefSeq" id="WP_331218461.1">
    <property type="nucleotide sequence ID" value="NZ_JAZGQK010000039.1"/>
</dbReference>
<gene>
    <name evidence="8" type="ORF">V1633_34310</name>
</gene>
<dbReference type="SMART" id="SM00560">
    <property type="entry name" value="LamGL"/>
    <property type="match status" value="1"/>
</dbReference>
<keyword evidence="9" id="KW-1185">Reference proteome</keyword>
<dbReference type="PANTHER" id="PTHR13055:SF12">
    <property type="entry name" value="LD40707P"/>
    <property type="match status" value="1"/>
</dbReference>
<feature type="region of interest" description="Disordered" evidence="6">
    <location>
        <begin position="232"/>
        <end position="272"/>
    </location>
</feature>
<evidence type="ECO:0000256" key="1">
    <source>
        <dbReference type="ARBA" id="ARBA00004479"/>
    </source>
</evidence>
<dbReference type="SUPFAM" id="SSF49452">
    <property type="entry name" value="Starch-binding domain-like"/>
    <property type="match status" value="3"/>
</dbReference>
<dbReference type="Proteomes" id="UP001332243">
    <property type="component" value="Unassembled WGS sequence"/>
</dbReference>
<sequence>MASILVGIVVGGTLLVPAFPAVADPVRTEDPSACVDEQADAAAAKRVVAACGRRVEILSERTEYSQTFLNVDGSRTMEQGIEPVRVRKGSSWVPVDTTLKPSPEGITPKASVLPVVISAGGSGPLARLRDGDRELAVSWPEPLPAPELRGSTATYHNVLPDVDLQVTAHALGFSEVLVVRSRAAAANPKVAELRFKMSTKNVTVGVADGGGLAARDASGRIVFAAPAPLMWDSSTTDASTPSGDPAAKGTDEPKETRKRAPSQESQVVPEAALPVEEVRRAVMPVHVEGDEMVLRPDRRMLTDPRVELPIMIDPGFTGNVDGNAWTSVWSKHKSSSFWKDASALQEGPTFGSAGAGRTEDCSGCADHIVRSLFRMKTDEVKGAHIQSAEFRIEQKHAWTCNPKSNAKLWLTGSISLSTTWNKQPTWDSSYTAQTAANRKVGSAHGCLGAGTIEFNVKSMVEKAAKNKWNTLTVGLRAIDEGTLNQWKRFNHSSPKLAITFNNSPNALTNLNSDGKGCATGLSRPYVLTTTPTLSAGQSDSNEGQQSLTTSFYWWPEGGSRNETNKVSKSEGNPSPVATAIPAGKLVDGGTYVWQARTYDGSHYGDWSGKCEFTVDATPPPTPGSVTSADYPEDGPARGGVGIAGVFEIAPPATRPKEVKEYAWTLDSGVLAAAETIPARTTDYGATLTIRPTHDGTNTLRVWAKDRAGRFSETPEPYTFTVRAGMGPAAQWTFDEANGDATDVSKHANTATLSGSGATRVTGRGGVGKALSLNGGFASTAGPVQHPHPDTGEMLPVRTDSSFTVTARLRLPVVPTANKAALAADGVRSAPFWLGYEIRSGRWAIRMHETDVDGPATQTVTSSAAPVANRWTHLAATYDGGTKTIRLYVDGVLQSGTATLTTGFNATGPIRIGAMKYAGELGHRWPGDIDDVRIYDYIESPAKIAELAVPLPPTVTFPTGTEATAGGQLTAVLDGGGDTNVTKFRYSVDNTGLGTEVAATSPGGTATVTINVGGTIGERLLHVVAVDDGNRASGLARGPFNVVAAASLSGVVFDAMTFEPVAGATVRLEPGGLQTVTGDGGRYSFIGFQPGTYTVSASVGGRCGLSGSATLDVSDAAASFDLYLFPYTDGLGYTCAERSSPFTAAGTVVPLTGDNAVHEVGLPFAFPFYGQAYRIAWVDTNGVLSFDDPGGSHPYTGGQLPAPANPNAIVAPFWDDLVVDASASVRTTTTGSGEDERFVIEWRNVHRKASTSQRLSFEVILAPDGTVTTNYDQLDNDAERGAQAAVGIEGPAGEDGLQYSVNQPVLASGRAISFDHPEEESPIDVYDLSGTLVDAAGTTVVGATVSLDPGGLTATTGAGGVWRFDGLVADSYSVTSRTTGRCPQMVEVQVELAADTVRDLRYGPDYGGLGYACSTSTGGYISASTQLALTGDASIATVTFPFPVTMHGGTHSSATVSTEGVVIFGPSPSAGSLWNNRAMPNMTAPNAIVAPFWDDLFVDTEATMWTQTVGTAPNRSFVIEWRNARLFDFPDDRVSFEVVFHEDGRIAFHYGTLDSTWEQGGAATIGIENVSGTVAAQYSSHTAALTSNRSITYTPAPKGTVSGTVTTAVTSNPMAGATVTLNPGGRTATTGADGSYQFTNLPVGEYTVAASTGDNRCPGQYATQTINHAGGTSDVDLSVMVDGDEGGYKCTTATQAFIPGDIVEGWSGANVWQKNPPFPIKLYGQSYTSAWISSSGLMTFRDPAYFGWLAQFSSPIPSASASGVPNAAVYVHWDNWTLDSQARIATRTSGTAPNRQWVVEWRNVRLADDASARATFEVIYHENGQITFAYADISPTIAKERGSNATVGIENGAGTIAFQYLHREERLSSGQGITFRPSQPGPGSITGTVTCQGTPTSGATVAVAGLSATTAADGTYRIDSIPAGTYAVITTTPTGTCKGSAVRQATVGTNTEHAVDVGNTATPANAGYTIVEQSVTYTPANSTVLPLTGDDAYTQTSLPFPISLYGQSYTTGWIDTNGLVTFINPGEPSPDAWPIPSADSPQEPNAAVYPFWHDWVVDTNASVRTTTRGTAPNREYVVEWRNVHSFEDPLTRITFQAIFHEVGGYSFAYTDHDDTFLERGGGATIGIENADGTRALPYTYRQPVLRPGLGLRITPPSP</sequence>
<comment type="caution">
    <text evidence="8">The sequence shown here is derived from an EMBL/GenBank/DDBJ whole genome shotgun (WGS) entry which is preliminary data.</text>
</comment>
<evidence type="ECO:0000256" key="5">
    <source>
        <dbReference type="ARBA" id="ARBA00023157"/>
    </source>
</evidence>
<keyword evidence="4" id="KW-1133">Transmembrane helix</keyword>